<dbReference type="Pfam" id="PF00082">
    <property type="entry name" value="Peptidase_S8"/>
    <property type="match status" value="1"/>
</dbReference>
<dbReference type="PROSITE" id="PS00136">
    <property type="entry name" value="SUBTILASE_ASP"/>
    <property type="match status" value="1"/>
</dbReference>
<dbReference type="InterPro" id="IPR023827">
    <property type="entry name" value="Peptidase_S8_Asp-AS"/>
</dbReference>
<sequence>MNIKKALVFIVFLSLLTATSSVQAAGTDSRYFVKSGSQFWKKSFQVRHAFDSGFTADLTDWQVKLAKVFNVEITPVRKLNILAPKKTKPPVKIPLNQVGWGVRAIYGDDLDSSLPSGGQGVKVAILDTGVLATHPDLKDRIVGCNDLSGEEPMLKNSCDDKNGHGSQVAGVVAADGGPEGKGIYGVAPESELMIYKVCANDGTCFSDDVAIAIRQAADDGASIILLSIGSDSQNQIITDAISYASEKGAMIIGAVGNDGPYSGSIDYPAALETVISVGAMDQSFEVPEWSARGKATNSSESKKEGDLEFVAPGVNIESTSNNNDYLTISGTSVAAAHIAGLAAKEWQAESEKPLQSTRDLLHKRSIDIGAVGFNISSGWGMPQL</sequence>
<evidence type="ECO:0000256" key="3">
    <source>
        <dbReference type="ARBA" id="ARBA00022801"/>
    </source>
</evidence>
<dbReference type="InterPro" id="IPR015500">
    <property type="entry name" value="Peptidase_S8_subtilisin-rel"/>
</dbReference>
<protein>
    <submittedName>
        <fullName evidence="8">Thermostable serine protease</fullName>
    </submittedName>
</protein>
<evidence type="ECO:0000256" key="1">
    <source>
        <dbReference type="ARBA" id="ARBA00011073"/>
    </source>
</evidence>
<dbReference type="PANTHER" id="PTHR43399">
    <property type="entry name" value="SUBTILISIN-RELATED"/>
    <property type="match status" value="1"/>
</dbReference>
<dbReference type="InterPro" id="IPR022398">
    <property type="entry name" value="Peptidase_S8_His-AS"/>
</dbReference>
<reference evidence="8 9" key="1">
    <citation type="journal article" date="2015" name="Nature">
        <title>rRNA introns, odd ribosomes, and small enigmatic genomes across a large radiation of phyla.</title>
        <authorList>
            <person name="Brown C.T."/>
            <person name="Hug L.A."/>
            <person name="Thomas B.C."/>
            <person name="Sharon I."/>
            <person name="Castelle C.J."/>
            <person name="Singh A."/>
            <person name="Wilkins M.J."/>
            <person name="Williams K.H."/>
            <person name="Banfield J.F."/>
        </authorList>
    </citation>
    <scope>NUCLEOTIDE SEQUENCE [LARGE SCALE GENOMIC DNA]</scope>
</reference>
<keyword evidence="4 5" id="KW-0720">Serine protease</keyword>
<evidence type="ECO:0000256" key="5">
    <source>
        <dbReference type="PROSITE-ProRule" id="PRU01240"/>
    </source>
</evidence>
<dbReference type="GO" id="GO:0004252">
    <property type="term" value="F:serine-type endopeptidase activity"/>
    <property type="evidence" value="ECO:0007669"/>
    <property type="project" value="UniProtKB-UniRule"/>
</dbReference>
<feature type="signal peptide" evidence="6">
    <location>
        <begin position="1"/>
        <end position="24"/>
    </location>
</feature>
<dbReference type="PROSITE" id="PS51892">
    <property type="entry name" value="SUBTILASE"/>
    <property type="match status" value="1"/>
</dbReference>
<dbReference type="PANTHER" id="PTHR43399:SF4">
    <property type="entry name" value="CELL WALL-ASSOCIATED PROTEASE"/>
    <property type="match status" value="1"/>
</dbReference>
<dbReference type="PRINTS" id="PR00723">
    <property type="entry name" value="SUBTILISIN"/>
</dbReference>
<dbReference type="Proteomes" id="UP000034403">
    <property type="component" value="Unassembled WGS sequence"/>
</dbReference>
<dbReference type="GO" id="GO:0006508">
    <property type="term" value="P:proteolysis"/>
    <property type="evidence" value="ECO:0007669"/>
    <property type="project" value="UniProtKB-KW"/>
</dbReference>
<evidence type="ECO:0000313" key="8">
    <source>
        <dbReference type="EMBL" id="KKU90042.1"/>
    </source>
</evidence>
<evidence type="ECO:0000259" key="7">
    <source>
        <dbReference type="Pfam" id="PF00082"/>
    </source>
</evidence>
<dbReference type="PROSITE" id="PS00137">
    <property type="entry name" value="SUBTILASE_HIS"/>
    <property type="match status" value="1"/>
</dbReference>
<dbReference type="InterPro" id="IPR051048">
    <property type="entry name" value="Peptidase_S8/S53_subtilisin"/>
</dbReference>
<feature type="active site" description="Charge relay system" evidence="5">
    <location>
        <position position="164"/>
    </location>
</feature>
<keyword evidence="3 5" id="KW-0378">Hydrolase</keyword>
<dbReference type="SUPFAM" id="SSF52743">
    <property type="entry name" value="Subtilisin-like"/>
    <property type="match status" value="1"/>
</dbReference>
<accession>A0A0G1U7E4</accession>
<evidence type="ECO:0000256" key="4">
    <source>
        <dbReference type="ARBA" id="ARBA00022825"/>
    </source>
</evidence>
<feature type="active site" description="Charge relay system" evidence="5">
    <location>
        <position position="127"/>
    </location>
</feature>
<proteinExistence type="inferred from homology"/>
<comment type="similarity">
    <text evidence="1 5">Belongs to the peptidase S8 family.</text>
</comment>
<evidence type="ECO:0000313" key="9">
    <source>
        <dbReference type="Proteomes" id="UP000034403"/>
    </source>
</evidence>
<dbReference type="InterPro" id="IPR036852">
    <property type="entry name" value="Peptidase_S8/S53_dom_sf"/>
</dbReference>
<dbReference type="Gene3D" id="3.40.50.200">
    <property type="entry name" value="Peptidase S8/S53 domain"/>
    <property type="match status" value="1"/>
</dbReference>
<dbReference type="EMBL" id="LCPC01000002">
    <property type="protein sequence ID" value="KKU90042.1"/>
    <property type="molecule type" value="Genomic_DNA"/>
</dbReference>
<feature type="chain" id="PRO_5002540020" evidence="6">
    <location>
        <begin position="25"/>
        <end position="384"/>
    </location>
</feature>
<gene>
    <name evidence="8" type="ORF">UY20_C0002G0022</name>
</gene>
<evidence type="ECO:0000256" key="6">
    <source>
        <dbReference type="SAM" id="SignalP"/>
    </source>
</evidence>
<dbReference type="InterPro" id="IPR000209">
    <property type="entry name" value="Peptidase_S8/S53_dom"/>
</dbReference>
<feature type="active site" description="Charge relay system" evidence="5">
    <location>
        <position position="332"/>
    </location>
</feature>
<comment type="caution">
    <text evidence="8">The sequence shown here is derived from an EMBL/GenBank/DDBJ whole genome shotgun (WGS) entry which is preliminary data.</text>
</comment>
<keyword evidence="2 5" id="KW-0645">Protease</keyword>
<name>A0A0G1U7E4_9BACT</name>
<evidence type="ECO:0000256" key="2">
    <source>
        <dbReference type="ARBA" id="ARBA00022670"/>
    </source>
</evidence>
<organism evidence="8 9">
    <name type="scientific">Candidatus Yanofskybacteria bacterium GW2011_GWA1_48_10</name>
    <dbReference type="NCBI Taxonomy" id="1619022"/>
    <lineage>
        <taxon>Bacteria</taxon>
        <taxon>Candidatus Yanofskyibacteriota</taxon>
    </lineage>
</organism>
<feature type="domain" description="Peptidase S8/S53" evidence="7">
    <location>
        <begin position="118"/>
        <end position="380"/>
    </location>
</feature>
<dbReference type="AlphaFoldDB" id="A0A0G1U7E4"/>
<keyword evidence="6" id="KW-0732">Signal</keyword>